<keyword evidence="1" id="KW-1133">Transmembrane helix</keyword>
<feature type="transmembrane region" description="Helical" evidence="1">
    <location>
        <begin position="41"/>
        <end position="63"/>
    </location>
</feature>
<dbReference type="EMBL" id="JAHRHY010000003">
    <property type="protein sequence ID" value="KAG9070441.1"/>
    <property type="molecule type" value="Genomic_DNA"/>
</dbReference>
<evidence type="ECO:0000313" key="2">
    <source>
        <dbReference type="EMBL" id="KAG9070441.1"/>
    </source>
</evidence>
<reference evidence="2" key="1">
    <citation type="submission" date="2021-06" db="EMBL/GenBank/DDBJ databases">
        <title>Genome Sequence of Mortierella hyaline Strain SCG-10, a Cold-Adapted, Nitrate-Reducing Fungus Isolated from Soil in Minnesota, USA.</title>
        <authorList>
            <person name="Aldossari N."/>
        </authorList>
    </citation>
    <scope>NUCLEOTIDE SEQUENCE</scope>
    <source>
        <strain evidence="2">SCG-10</strain>
    </source>
</reference>
<dbReference type="Proteomes" id="UP000707451">
    <property type="component" value="Unassembled WGS sequence"/>
</dbReference>
<keyword evidence="3" id="KW-1185">Reference proteome</keyword>
<comment type="caution">
    <text evidence="2">The sequence shown here is derived from an EMBL/GenBank/DDBJ whole genome shotgun (WGS) entry which is preliminary data.</text>
</comment>
<proteinExistence type="predicted"/>
<evidence type="ECO:0000313" key="3">
    <source>
        <dbReference type="Proteomes" id="UP000707451"/>
    </source>
</evidence>
<evidence type="ECO:0000256" key="1">
    <source>
        <dbReference type="SAM" id="Phobius"/>
    </source>
</evidence>
<keyword evidence="1" id="KW-0472">Membrane</keyword>
<organism evidence="2 3">
    <name type="scientific">Linnemannia hyalina</name>
    <dbReference type="NCBI Taxonomy" id="64524"/>
    <lineage>
        <taxon>Eukaryota</taxon>
        <taxon>Fungi</taxon>
        <taxon>Fungi incertae sedis</taxon>
        <taxon>Mucoromycota</taxon>
        <taxon>Mortierellomycotina</taxon>
        <taxon>Mortierellomycetes</taxon>
        <taxon>Mortierellales</taxon>
        <taxon>Mortierellaceae</taxon>
        <taxon>Linnemannia</taxon>
    </lineage>
</organism>
<accession>A0A9P7Y351</accession>
<feature type="transmembrane region" description="Helical" evidence="1">
    <location>
        <begin position="75"/>
        <end position="93"/>
    </location>
</feature>
<name>A0A9P7Y351_9FUNG</name>
<protein>
    <submittedName>
        <fullName evidence="2">Uncharacterized protein</fullName>
    </submittedName>
</protein>
<keyword evidence="1" id="KW-0812">Transmembrane</keyword>
<sequence>MSKIALRKMRIWLVILTTTTLLLITAQYSYLAKIFYPILPILYWEEWVAIFSVVIPFFSYIYALKSTRPPKLHKFLRAFFMLIPTVLNMYVHFDYLATLAAETVLRPLSPSLLSVVTKRFWTPTEVVVTSSNGRIRNVSFSVNMSGRDLGSLDAPSRDTPDEGLLSLLSDSPYFKLLSSTSWVEIPQDEYLPKVWDELLYGCWFLNPALRYATAVLFAGCVIFNPRNKNGAICLVAESYGRDPGVDIHREKAVSVGDSVSSISQPSTLGLYPHATICRIQHDKLDHRLVIGCKGFNLLVTQLWRLGKDSPSERAFTAGCCSSAFPLYGSSDIRIFIDQRSLDRASKIASHEITPRFEVENLRQLRSRFCWRETYLMARASSHFIRTMMLAKVVTVFTLGIVSQGSGDACLVSSFLGRLAKEVHVQGEETVLKKELVSNLLSQVKIGKDVEKLLREILELFQDNEEIRIFDRKRSLGLEELLNSLADHVYGGLKNCNEKVVVPQLTQEMARLSW</sequence>
<dbReference type="AlphaFoldDB" id="A0A9P7Y351"/>
<gene>
    <name evidence="2" type="ORF">KI688_007977</name>
</gene>
<dbReference type="OrthoDB" id="2427949at2759"/>